<evidence type="ECO:0000256" key="3">
    <source>
        <dbReference type="ARBA" id="ARBA00023155"/>
    </source>
</evidence>
<gene>
    <name evidence="7" type="ORF">Cni_G06899</name>
</gene>
<dbReference type="PANTHER" id="PTHR45654:SF5">
    <property type="entry name" value="HOMEOBOX-LEUCINE ZIPPER PROTEIN ANTHOCYANINLESS 2-RELATED"/>
    <property type="match status" value="1"/>
</dbReference>
<dbReference type="InterPro" id="IPR002913">
    <property type="entry name" value="START_lipid-bd_dom"/>
</dbReference>
<organism evidence="7 8">
    <name type="scientific">Canna indica</name>
    <name type="common">Indian-shot</name>
    <dbReference type="NCBI Taxonomy" id="4628"/>
    <lineage>
        <taxon>Eukaryota</taxon>
        <taxon>Viridiplantae</taxon>
        <taxon>Streptophyta</taxon>
        <taxon>Embryophyta</taxon>
        <taxon>Tracheophyta</taxon>
        <taxon>Spermatophyta</taxon>
        <taxon>Magnoliopsida</taxon>
        <taxon>Liliopsida</taxon>
        <taxon>Zingiberales</taxon>
        <taxon>Cannaceae</taxon>
        <taxon>Canna</taxon>
    </lineage>
</organism>
<keyword evidence="1" id="KW-0805">Transcription regulation</keyword>
<dbReference type="AlphaFoldDB" id="A0AAQ3JZG6"/>
<keyword evidence="8" id="KW-1185">Reference proteome</keyword>
<protein>
    <submittedName>
        <fullName evidence="7">Homeobox-leucine zipper protein ROC5-like</fullName>
    </submittedName>
</protein>
<evidence type="ECO:0000259" key="6">
    <source>
        <dbReference type="PROSITE" id="PS50848"/>
    </source>
</evidence>
<dbReference type="Pfam" id="PF01852">
    <property type="entry name" value="START"/>
    <property type="match status" value="1"/>
</dbReference>
<dbReference type="InterPro" id="IPR057993">
    <property type="entry name" value="HD-Zip_IV_C"/>
</dbReference>
<proteinExistence type="predicted"/>
<dbReference type="SUPFAM" id="SSF55961">
    <property type="entry name" value="Bet v1-like"/>
    <property type="match status" value="1"/>
</dbReference>
<dbReference type="PROSITE" id="PS50848">
    <property type="entry name" value="START"/>
    <property type="match status" value="1"/>
</dbReference>
<evidence type="ECO:0000256" key="5">
    <source>
        <dbReference type="ARBA" id="ARBA00023242"/>
    </source>
</evidence>
<keyword evidence="4" id="KW-0804">Transcription</keyword>
<sequence length="328" mass="35542">MELKFGQWTQINAELQVLSPLVDIRKVNFLRFSKEHAGGLWAVVTWIAHSEYNEAQVHQLFRPLVRSGLAFGATRWLATLQRHCESLAALMSPSNESAAFPLSARRSMVKLAQRMTSAFCAGVCAASAAHEWSRLESDMIGENVRVMTRRSGVNDSAEPAGFVLSAATSVWIPMPPKRLFNFLGDAAFRSKWDILSNGGLMLEMVNIPKGQFAGNVVSLLRPSAFISNQTSMLILQETCMDESGATIVYAPVDVPAMHQVMNGSDSSYVGILPSGFAVLPDAGGAASLLTIGFQILVSTQPPEEAVSTANGLISRTVQKIKDAINLED</sequence>
<dbReference type="InterPro" id="IPR042160">
    <property type="entry name" value="HD-Zip_IV"/>
</dbReference>
<evidence type="ECO:0000313" key="8">
    <source>
        <dbReference type="Proteomes" id="UP001327560"/>
    </source>
</evidence>
<keyword evidence="3 7" id="KW-0371">Homeobox</keyword>
<keyword evidence="5" id="KW-0539">Nucleus</keyword>
<reference evidence="7 8" key="1">
    <citation type="submission" date="2023-10" db="EMBL/GenBank/DDBJ databases">
        <title>Chromosome-scale genome assembly provides insights into flower coloration mechanisms of Canna indica.</title>
        <authorList>
            <person name="Li C."/>
        </authorList>
    </citation>
    <scope>NUCLEOTIDE SEQUENCE [LARGE SCALE GENOMIC DNA]</scope>
    <source>
        <tissue evidence="7">Flower</tissue>
    </source>
</reference>
<dbReference type="GO" id="GO:0008289">
    <property type="term" value="F:lipid binding"/>
    <property type="evidence" value="ECO:0007669"/>
    <property type="project" value="InterPro"/>
</dbReference>
<keyword evidence="2 7" id="KW-0238">DNA-binding</keyword>
<evidence type="ECO:0000256" key="4">
    <source>
        <dbReference type="ARBA" id="ARBA00023163"/>
    </source>
</evidence>
<dbReference type="Pfam" id="PF25797">
    <property type="entry name" value="PDF2_C"/>
    <property type="match status" value="1"/>
</dbReference>
<feature type="domain" description="START" evidence="6">
    <location>
        <begin position="44"/>
        <end position="89"/>
    </location>
</feature>
<evidence type="ECO:0000256" key="2">
    <source>
        <dbReference type="ARBA" id="ARBA00023125"/>
    </source>
</evidence>
<evidence type="ECO:0000313" key="7">
    <source>
        <dbReference type="EMBL" id="WOK98189.1"/>
    </source>
</evidence>
<dbReference type="GO" id="GO:0003677">
    <property type="term" value="F:DNA binding"/>
    <property type="evidence" value="ECO:0007669"/>
    <property type="project" value="UniProtKB-KW"/>
</dbReference>
<dbReference type="PANTHER" id="PTHR45654">
    <property type="entry name" value="HOMEOBOX-LEUCINE ZIPPER PROTEIN MERISTEM L1"/>
    <property type="match status" value="1"/>
</dbReference>
<name>A0AAQ3JZG6_9LILI</name>
<dbReference type="Proteomes" id="UP001327560">
    <property type="component" value="Chromosome 2"/>
</dbReference>
<accession>A0AAQ3JZG6</accession>
<evidence type="ECO:0000256" key="1">
    <source>
        <dbReference type="ARBA" id="ARBA00023015"/>
    </source>
</evidence>
<dbReference type="EMBL" id="CP136891">
    <property type="protein sequence ID" value="WOK98189.1"/>
    <property type="molecule type" value="Genomic_DNA"/>
</dbReference>